<dbReference type="AlphaFoldDB" id="A0A183DXY5"/>
<protein>
    <submittedName>
        <fullName evidence="3">ShKT domain-containing protein</fullName>
    </submittedName>
</protein>
<dbReference type="SUPFAM" id="SSF57625">
    <property type="entry name" value="Invertebrate chitin-binding proteins"/>
    <property type="match status" value="1"/>
</dbReference>
<keyword evidence="2" id="KW-1185">Reference proteome</keyword>
<evidence type="ECO:0000313" key="1">
    <source>
        <dbReference type="EMBL" id="VDN22572.1"/>
    </source>
</evidence>
<accession>A0A183DXY5</accession>
<evidence type="ECO:0000313" key="2">
    <source>
        <dbReference type="Proteomes" id="UP000271098"/>
    </source>
</evidence>
<sequence length="235" mass="24754">MAKCPSGDSFDAARGICANKCDLCGCAGGDDQATMPACYPGEVISRGTCLDTYLECTKQHTFEIRRCSEEKRFDSVLLMCKIYNQVAECFIEKGAGDGATAGVVPSPPWPQFHVDDSFQPPSAPPVGLQSIFVNPAEESGLNFSPHYDQTPHSEQLIALPFTTGHDASVLLGAIQGAPLGNVFVPQSAPVGPVMSAFGSATGPVEHIKDTFHAIPAPLGSVSFSVGGTNYLVMNN</sequence>
<dbReference type="WBParaSite" id="GPUH_0001359101-mRNA-1">
    <property type="protein sequence ID" value="GPUH_0001359101-mRNA-1"/>
    <property type="gene ID" value="GPUH_0001359101"/>
</dbReference>
<dbReference type="EMBL" id="UYRT01080352">
    <property type="protein sequence ID" value="VDN22572.1"/>
    <property type="molecule type" value="Genomic_DNA"/>
</dbReference>
<dbReference type="Proteomes" id="UP000271098">
    <property type="component" value="Unassembled WGS sequence"/>
</dbReference>
<dbReference type="InterPro" id="IPR036508">
    <property type="entry name" value="Chitin-bd_dom_sf"/>
</dbReference>
<dbReference type="GO" id="GO:0008061">
    <property type="term" value="F:chitin binding"/>
    <property type="evidence" value="ECO:0007669"/>
    <property type="project" value="InterPro"/>
</dbReference>
<gene>
    <name evidence="1" type="ORF">GPUH_LOCUS13576</name>
</gene>
<reference evidence="3" key="1">
    <citation type="submission" date="2016-06" db="UniProtKB">
        <authorList>
            <consortium name="WormBaseParasite"/>
        </authorList>
    </citation>
    <scope>IDENTIFICATION</scope>
</reference>
<organism evidence="3">
    <name type="scientific">Gongylonema pulchrum</name>
    <dbReference type="NCBI Taxonomy" id="637853"/>
    <lineage>
        <taxon>Eukaryota</taxon>
        <taxon>Metazoa</taxon>
        <taxon>Ecdysozoa</taxon>
        <taxon>Nematoda</taxon>
        <taxon>Chromadorea</taxon>
        <taxon>Rhabditida</taxon>
        <taxon>Spirurina</taxon>
        <taxon>Spiruromorpha</taxon>
        <taxon>Spiruroidea</taxon>
        <taxon>Gongylonematidae</taxon>
        <taxon>Gongylonema</taxon>
    </lineage>
</organism>
<evidence type="ECO:0000313" key="3">
    <source>
        <dbReference type="WBParaSite" id="GPUH_0001359101-mRNA-1"/>
    </source>
</evidence>
<reference evidence="1 2" key="2">
    <citation type="submission" date="2018-11" db="EMBL/GenBank/DDBJ databases">
        <authorList>
            <consortium name="Pathogen Informatics"/>
        </authorList>
    </citation>
    <scope>NUCLEOTIDE SEQUENCE [LARGE SCALE GENOMIC DNA]</scope>
</reference>
<proteinExistence type="predicted"/>
<name>A0A183DXY5_9BILA</name>